<comment type="caution">
    <text evidence="1">The sequence shown here is derived from an EMBL/GenBank/DDBJ whole genome shotgun (WGS) entry which is preliminary data.</text>
</comment>
<evidence type="ECO:0000313" key="1">
    <source>
        <dbReference type="EMBL" id="GAH09770.1"/>
    </source>
</evidence>
<protein>
    <submittedName>
        <fullName evidence="1">Uncharacterized protein</fullName>
    </submittedName>
</protein>
<reference evidence="1" key="1">
    <citation type="journal article" date="2014" name="Front. Microbiol.">
        <title>High frequency of phylogenetically diverse reductive dehalogenase-homologous genes in deep subseafloor sedimentary metagenomes.</title>
        <authorList>
            <person name="Kawai M."/>
            <person name="Futagami T."/>
            <person name="Toyoda A."/>
            <person name="Takaki Y."/>
            <person name="Nishi S."/>
            <person name="Hori S."/>
            <person name="Arai W."/>
            <person name="Tsubouchi T."/>
            <person name="Morono Y."/>
            <person name="Uchiyama I."/>
            <person name="Ito T."/>
            <person name="Fujiyama A."/>
            <person name="Inagaki F."/>
            <person name="Takami H."/>
        </authorList>
    </citation>
    <scope>NUCLEOTIDE SEQUENCE</scope>
    <source>
        <strain evidence="1">Expedition CK06-06</strain>
    </source>
</reference>
<organism evidence="1">
    <name type="scientific">marine sediment metagenome</name>
    <dbReference type="NCBI Taxonomy" id="412755"/>
    <lineage>
        <taxon>unclassified sequences</taxon>
        <taxon>metagenomes</taxon>
        <taxon>ecological metagenomes</taxon>
    </lineage>
</organism>
<proteinExistence type="predicted"/>
<dbReference type="EMBL" id="BART01029696">
    <property type="protein sequence ID" value="GAH09770.1"/>
    <property type="molecule type" value="Genomic_DNA"/>
</dbReference>
<sequence length="148" mass="16717">MMFVFEGPDKDLYNNPDNYILSQKSKTIPWGTKLRIHPVYCKGSSSYHGYQSIQAMFYHEGGTGSAGSTYWVRSRSGDKGNNKGIDWYNMITSYGSNIKAVNTGKIVLFDLGSGHPKYFKSPGDLGWYIRNIYNLISVHVCDEHSLVE</sequence>
<gene>
    <name evidence="1" type="ORF">S01H4_52048</name>
</gene>
<accession>X1DND3</accession>
<name>X1DND3_9ZZZZ</name>
<dbReference type="AlphaFoldDB" id="X1DND3"/>